<evidence type="ECO:0000313" key="3">
    <source>
        <dbReference type="Ensembl" id="ENSHCOP00000015747.1"/>
    </source>
</evidence>
<dbReference type="AlphaFoldDB" id="A0A3Q2YQN1"/>
<organism evidence="3 4">
    <name type="scientific">Hippocampus comes</name>
    <name type="common">Tiger tail seahorse</name>
    <dbReference type="NCBI Taxonomy" id="109280"/>
    <lineage>
        <taxon>Eukaryota</taxon>
        <taxon>Metazoa</taxon>
        <taxon>Chordata</taxon>
        <taxon>Craniata</taxon>
        <taxon>Vertebrata</taxon>
        <taxon>Euteleostomi</taxon>
        <taxon>Actinopterygii</taxon>
        <taxon>Neopterygii</taxon>
        <taxon>Teleostei</taxon>
        <taxon>Neoteleostei</taxon>
        <taxon>Acanthomorphata</taxon>
        <taxon>Syngnathiaria</taxon>
        <taxon>Syngnathiformes</taxon>
        <taxon>Syngnathoidei</taxon>
        <taxon>Syngnathidae</taxon>
        <taxon>Hippocampus</taxon>
    </lineage>
</organism>
<sequence length="212" mass="23075">MDPADIEKVLSALSSLEQFTSQESQAITELRGAVSMLAHRFEDFEPRLVLLEGRRASSTEVPVHSPTFRREPTLPHPSRYGGEHGQCGHFLHQCSLIFDQQPSVYVNDDAKVAYIMSLLTGQAASWAIAVSEAQPNLRSSYPGFVAAFRRVSTIPFGEERTEVDRGRALAVLSCSPCGDRCGATGAYPGQQSSESTMPQSSPSYCMAPKPGH</sequence>
<reference evidence="3" key="2">
    <citation type="submission" date="2025-09" db="UniProtKB">
        <authorList>
            <consortium name="Ensembl"/>
        </authorList>
    </citation>
    <scope>IDENTIFICATION</scope>
</reference>
<dbReference type="Pfam" id="PF16297">
    <property type="entry name" value="DUF4939"/>
    <property type="match status" value="1"/>
</dbReference>
<evidence type="ECO:0000313" key="4">
    <source>
        <dbReference type="Proteomes" id="UP000264820"/>
    </source>
</evidence>
<proteinExistence type="predicted"/>
<name>A0A3Q2YQN1_HIPCM</name>
<dbReference type="Proteomes" id="UP000264820">
    <property type="component" value="Unplaced"/>
</dbReference>
<feature type="region of interest" description="Disordered" evidence="1">
    <location>
        <begin position="188"/>
        <end position="212"/>
    </location>
</feature>
<evidence type="ECO:0000256" key="1">
    <source>
        <dbReference type="SAM" id="MobiDB-lite"/>
    </source>
</evidence>
<keyword evidence="4" id="KW-1185">Reference proteome</keyword>
<feature type="compositionally biased region" description="Low complexity" evidence="1">
    <location>
        <begin position="190"/>
        <end position="203"/>
    </location>
</feature>
<reference evidence="3" key="1">
    <citation type="submission" date="2025-08" db="UniProtKB">
        <authorList>
            <consortium name="Ensembl"/>
        </authorList>
    </citation>
    <scope>IDENTIFICATION</scope>
</reference>
<dbReference type="STRING" id="109280.ENSHCOP00000015747"/>
<dbReference type="InterPro" id="IPR032549">
    <property type="entry name" value="DUF4939"/>
</dbReference>
<dbReference type="OMA" id="TCASNRA"/>
<dbReference type="Ensembl" id="ENSHCOT00000023740.1">
    <property type="protein sequence ID" value="ENSHCOP00000015747.1"/>
    <property type="gene ID" value="ENSHCOG00000000591.1"/>
</dbReference>
<accession>A0A3Q2YQN1</accession>
<dbReference type="GeneTree" id="ENSGT01010000222920"/>
<evidence type="ECO:0000259" key="2">
    <source>
        <dbReference type="Pfam" id="PF16297"/>
    </source>
</evidence>
<protein>
    <recommendedName>
        <fullName evidence="2">DUF4939 domain-containing protein</fullName>
    </recommendedName>
</protein>
<feature type="domain" description="DUF4939" evidence="2">
    <location>
        <begin position="71"/>
        <end position="151"/>
    </location>
</feature>